<reference evidence="2" key="1">
    <citation type="journal article" date="2020" name="bioRxiv">
        <title>Chromosome-level reference genome of the European wasp spider Argiope bruennichi: a resource for studies on range expansion and evolutionary adaptation.</title>
        <authorList>
            <person name="Sheffer M.M."/>
            <person name="Hoppe A."/>
            <person name="Krehenwinkel H."/>
            <person name="Uhl G."/>
            <person name="Kuss A.W."/>
            <person name="Jensen L."/>
            <person name="Jensen C."/>
            <person name="Gillespie R.G."/>
            <person name="Hoff K.J."/>
            <person name="Prost S."/>
        </authorList>
    </citation>
    <scope>NUCLEOTIDE SEQUENCE</scope>
</reference>
<dbReference type="EMBL" id="JABXBU010000002">
    <property type="protein sequence ID" value="KAF8794700.1"/>
    <property type="molecule type" value="Genomic_DNA"/>
</dbReference>
<dbReference type="Proteomes" id="UP000807504">
    <property type="component" value="Unassembled WGS sequence"/>
</dbReference>
<evidence type="ECO:0000313" key="2">
    <source>
        <dbReference type="EMBL" id="KAF8794700.1"/>
    </source>
</evidence>
<comment type="caution">
    <text evidence="2">The sequence shown here is derived from an EMBL/GenBank/DDBJ whole genome shotgun (WGS) entry which is preliminary data.</text>
</comment>
<sequence>MEGIGRISVATKESIKHNKSEIVKSWGQEYPAKTNIELEANGVTTAALKSSVSSSAKTSMKYTGTEILTSSMKTSTTSSSSRASEGEKISTITMKSTMDDSTETSNIPDEKTSTVSSSSDLDVTLEAEEAVNSEIKLDRNSSKDELVKHNVLKVIRRSGFETALDEDTNSKINTTINADKPIFIDDQSDSKAIDNSKNNNSRSSGNLTAFATDRTGEMPSVITNWSDSFGSDLETDNGSNSNIGDNSDLLLEPQIIIEEANKNDILESYTAFVTKKSTTSVSKAETFSDSDTSIESLNPNSSEINIGDDLVEDTSGEISQIEVDRFD</sequence>
<feature type="compositionally biased region" description="Polar residues" evidence="1">
    <location>
        <begin position="287"/>
        <end position="304"/>
    </location>
</feature>
<evidence type="ECO:0000256" key="1">
    <source>
        <dbReference type="SAM" id="MobiDB-lite"/>
    </source>
</evidence>
<protein>
    <submittedName>
        <fullName evidence="2">Uncharacterized protein</fullName>
    </submittedName>
</protein>
<feature type="region of interest" description="Disordered" evidence="1">
    <location>
        <begin position="287"/>
        <end position="308"/>
    </location>
</feature>
<accession>A0A8T0FYI6</accession>
<proteinExistence type="predicted"/>
<feature type="compositionally biased region" description="Low complexity" evidence="1">
    <location>
        <begin position="69"/>
        <end position="81"/>
    </location>
</feature>
<reference evidence="2" key="2">
    <citation type="submission" date="2020-06" db="EMBL/GenBank/DDBJ databases">
        <authorList>
            <person name="Sheffer M."/>
        </authorList>
    </citation>
    <scope>NUCLEOTIDE SEQUENCE</scope>
</reference>
<dbReference type="AlphaFoldDB" id="A0A8T0FYI6"/>
<name>A0A8T0FYI6_ARGBR</name>
<evidence type="ECO:0000313" key="3">
    <source>
        <dbReference type="Proteomes" id="UP000807504"/>
    </source>
</evidence>
<gene>
    <name evidence="2" type="ORF">HNY73_002649</name>
</gene>
<organism evidence="2 3">
    <name type="scientific">Argiope bruennichi</name>
    <name type="common">Wasp spider</name>
    <name type="synonym">Aranea bruennichi</name>
    <dbReference type="NCBI Taxonomy" id="94029"/>
    <lineage>
        <taxon>Eukaryota</taxon>
        <taxon>Metazoa</taxon>
        <taxon>Ecdysozoa</taxon>
        <taxon>Arthropoda</taxon>
        <taxon>Chelicerata</taxon>
        <taxon>Arachnida</taxon>
        <taxon>Araneae</taxon>
        <taxon>Araneomorphae</taxon>
        <taxon>Entelegynae</taxon>
        <taxon>Araneoidea</taxon>
        <taxon>Araneidae</taxon>
        <taxon>Argiope</taxon>
    </lineage>
</organism>
<feature type="region of interest" description="Disordered" evidence="1">
    <location>
        <begin position="66"/>
        <end position="121"/>
    </location>
</feature>
<keyword evidence="3" id="KW-1185">Reference proteome</keyword>